<feature type="compositionally biased region" description="Polar residues" evidence="9">
    <location>
        <begin position="37"/>
        <end position="49"/>
    </location>
</feature>
<feature type="compositionally biased region" description="Polar residues" evidence="9">
    <location>
        <begin position="1"/>
        <end position="12"/>
    </location>
</feature>
<dbReference type="PANTHER" id="PTHR15138:SF14">
    <property type="entry name" value="TRANSCRIPTION INITIATION FACTOR TFIID SUBUNIT 4"/>
    <property type="match status" value="1"/>
</dbReference>
<evidence type="ECO:0000256" key="7">
    <source>
        <dbReference type="ARBA" id="ARBA00025346"/>
    </source>
</evidence>
<evidence type="ECO:0000256" key="1">
    <source>
        <dbReference type="ARBA" id="ARBA00004123"/>
    </source>
</evidence>
<keyword evidence="4" id="KW-0805">Transcription regulation</keyword>
<dbReference type="InterPro" id="IPR007900">
    <property type="entry name" value="TAF4_C"/>
</dbReference>
<reference evidence="12" key="3">
    <citation type="journal article" name="BMC Genomics">
        <title>New genome assemblies reveal patterns of domestication and adaptation across Brettanomyces (Dekkera) species.</title>
        <authorList>
            <person name="Roach M.J."/>
            <person name="Borneman A.R."/>
        </authorList>
    </citation>
    <scope>NUCLEOTIDE SEQUENCE</scope>
    <source>
        <strain evidence="12">UCD 2041</strain>
    </source>
</reference>
<dbReference type="KEGG" id="bbrx:BRETT_003432"/>
<evidence type="ECO:0000313" key="12">
    <source>
        <dbReference type="EMBL" id="QOU23239.1"/>
    </source>
</evidence>
<proteinExistence type="inferred from homology"/>
<feature type="domain" description="Transcription initiation factor TFIID component TAF4 C-terminal" evidence="10">
    <location>
        <begin position="106"/>
        <end position="330"/>
    </location>
</feature>
<comment type="function">
    <text evidence="7">Functions as a component of the DNA-binding general transcription factor complex TFIID. Binding of TFIID to a promoter (with or without TATA element) is the initial step in pre-initiation complex (PIC) formation. TFIID plays a key role in the regulation of gene expression by RNA polymerase II through different activities such as transcription activator interaction, core promoter recognition and selectivity, TFIIA and TFIIB interaction, chromatin modification (histone acetylation by TAF1), facilitation of DNA opening and initiation of transcription.</text>
</comment>
<evidence type="ECO:0000313" key="13">
    <source>
        <dbReference type="Proteomes" id="UP000568158"/>
    </source>
</evidence>
<organism evidence="11 13">
    <name type="scientific">Dekkera bruxellensis</name>
    <name type="common">Brettanomyces custersii</name>
    <dbReference type="NCBI Taxonomy" id="5007"/>
    <lineage>
        <taxon>Eukaryota</taxon>
        <taxon>Fungi</taxon>
        <taxon>Dikarya</taxon>
        <taxon>Ascomycota</taxon>
        <taxon>Saccharomycotina</taxon>
        <taxon>Pichiomycetes</taxon>
        <taxon>Pichiales</taxon>
        <taxon>Pichiaceae</taxon>
        <taxon>Brettanomyces</taxon>
    </lineage>
</organism>
<dbReference type="EMBL" id="CP063137">
    <property type="protein sequence ID" value="QOU23239.1"/>
    <property type="molecule type" value="Genomic_DNA"/>
</dbReference>
<dbReference type="InterPro" id="IPR045144">
    <property type="entry name" value="TAF4"/>
</dbReference>
<feature type="region of interest" description="Disordered" evidence="9">
    <location>
        <begin position="1"/>
        <end position="100"/>
    </location>
</feature>
<evidence type="ECO:0000256" key="3">
    <source>
        <dbReference type="ARBA" id="ARBA00017306"/>
    </source>
</evidence>
<comment type="subcellular location">
    <subcellularLocation>
        <location evidence="1">Nucleus</location>
    </subcellularLocation>
</comment>
<accession>A0A8H6B8H0</accession>
<evidence type="ECO:0000259" key="10">
    <source>
        <dbReference type="Pfam" id="PF05236"/>
    </source>
</evidence>
<dbReference type="EMBL" id="JABCYN010000043">
    <property type="protein sequence ID" value="KAF6007186.1"/>
    <property type="molecule type" value="Genomic_DNA"/>
</dbReference>
<feature type="compositionally biased region" description="Basic and acidic residues" evidence="9">
    <location>
        <begin position="59"/>
        <end position="91"/>
    </location>
</feature>
<dbReference type="GO" id="GO:0006367">
    <property type="term" value="P:transcription initiation at RNA polymerase II promoter"/>
    <property type="evidence" value="ECO:0007669"/>
    <property type="project" value="TreeGrafter"/>
</dbReference>
<evidence type="ECO:0000256" key="4">
    <source>
        <dbReference type="ARBA" id="ARBA00023015"/>
    </source>
</evidence>
<sequence length="335" mass="36805">MSSNVKQEQGKSTAGKEGSPLNVFEGGISSSEDISSLATPTLATPQLSTPAPEDSEDGDNGKGAEREKHKVEEKTGIHSQSELKKGKDAKAVKSAGNGKQVDPEALTDAVAAAGVNLRMEEEQAMAGSSGLSVSRKQVHRNHFLKPQQLAWFMARAMEDQGMRTSGFDPELINLMSAACESYMNGLVTDTVLMSRHRRRGVKIRRHQSISGSKSDISRALRDIAIKQKLMEEKRSQRRVALGLDEEKKDEETEEQTQTNLTASLMMSGSMKKRYSWMQTSNSRHTPLGSRGDNGIRYREAREEPGIVTRDVLAAIENRRMGVASTIVKGYAKLRD</sequence>
<dbReference type="RefSeq" id="XP_041139732.1">
    <property type="nucleotide sequence ID" value="XM_041281941.1"/>
</dbReference>
<dbReference type="GO" id="GO:0016251">
    <property type="term" value="F:RNA polymerase II general transcription initiation factor activity"/>
    <property type="evidence" value="ECO:0007669"/>
    <property type="project" value="TreeGrafter"/>
</dbReference>
<name>A0A8H6B8H0_DEKBR</name>
<dbReference type="OrthoDB" id="21060at2759"/>
<evidence type="ECO:0000256" key="2">
    <source>
        <dbReference type="ARBA" id="ARBA00006178"/>
    </source>
</evidence>
<evidence type="ECO:0000256" key="5">
    <source>
        <dbReference type="ARBA" id="ARBA00023163"/>
    </source>
</evidence>
<dbReference type="AlphaFoldDB" id="A0A8H6B8H0"/>
<dbReference type="Proteomes" id="UP000568158">
    <property type="component" value="Unassembled WGS sequence"/>
</dbReference>
<dbReference type="GO" id="GO:0005669">
    <property type="term" value="C:transcription factor TFIID complex"/>
    <property type="evidence" value="ECO:0007669"/>
    <property type="project" value="InterPro"/>
</dbReference>
<comment type="similarity">
    <text evidence="2">Belongs to the TAF4 family.</text>
</comment>
<feature type="compositionally biased region" description="Low complexity" evidence="9">
    <location>
        <begin position="25"/>
        <end position="36"/>
    </location>
</feature>
<evidence type="ECO:0000256" key="9">
    <source>
        <dbReference type="SAM" id="MobiDB-lite"/>
    </source>
</evidence>
<dbReference type="GeneID" id="64575356"/>
<evidence type="ECO:0000256" key="8">
    <source>
        <dbReference type="ARBA" id="ARBA00031747"/>
    </source>
</evidence>
<keyword evidence="6" id="KW-0539">Nucleus</keyword>
<evidence type="ECO:0000313" key="11">
    <source>
        <dbReference type="EMBL" id="KAF6007186.1"/>
    </source>
</evidence>
<dbReference type="Pfam" id="PF05236">
    <property type="entry name" value="TAF4"/>
    <property type="match status" value="1"/>
</dbReference>
<protein>
    <recommendedName>
        <fullName evidence="3">Transcription initiation factor TFIID subunit 4</fullName>
    </recommendedName>
    <alternativeName>
        <fullName evidence="8">TBP-associated factor 4</fullName>
    </alternativeName>
</protein>
<reference evidence="12" key="2">
    <citation type="submission" date="2020-10" db="EMBL/GenBank/DDBJ databases">
        <authorList>
            <person name="Palmer J.M."/>
        </authorList>
    </citation>
    <scope>NUCLEOTIDE SEQUENCE</scope>
    <source>
        <strain evidence="12">UCD 2041</strain>
    </source>
</reference>
<dbReference type="GO" id="GO:0003677">
    <property type="term" value="F:DNA binding"/>
    <property type="evidence" value="ECO:0007669"/>
    <property type="project" value="TreeGrafter"/>
</dbReference>
<dbReference type="PANTHER" id="PTHR15138">
    <property type="entry name" value="TRANSCRIPTION INITIATION FACTOR TFIID SUBUNIT 4"/>
    <property type="match status" value="1"/>
</dbReference>
<keyword evidence="5" id="KW-0804">Transcription</keyword>
<reference evidence="11 13" key="1">
    <citation type="journal article" date="2020" name="Appl. Microbiol. Biotechnol.">
        <title>Targeted gene deletion in Brettanomyces bruxellensis with an expression-free CRISPR-Cas9 system.</title>
        <authorList>
            <person name="Varela C."/>
            <person name="Bartel C."/>
            <person name="Onetto C."/>
            <person name="Borneman A."/>
        </authorList>
    </citation>
    <scope>NUCLEOTIDE SEQUENCE [LARGE SCALE GENOMIC DNA]</scope>
    <source>
        <strain evidence="11 13">AWRI1613</strain>
    </source>
</reference>
<dbReference type="Proteomes" id="UP000663131">
    <property type="component" value="Chromosome 9"/>
</dbReference>
<gene>
    <name evidence="12" type="ORF">BRETT_003432</name>
    <name evidence="11" type="ORF">HII12_004706</name>
</gene>
<evidence type="ECO:0000256" key="6">
    <source>
        <dbReference type="ARBA" id="ARBA00023242"/>
    </source>
</evidence>